<evidence type="ECO:0000256" key="1">
    <source>
        <dbReference type="ARBA" id="ARBA00022614"/>
    </source>
</evidence>
<keyword evidence="2" id="KW-0677">Repeat</keyword>
<accession>A0A9W4T843</accession>
<proteinExistence type="predicted"/>
<dbReference type="OrthoDB" id="27842at2759"/>
<comment type="caution">
    <text evidence="3">The sequence shown here is derived from an EMBL/GenBank/DDBJ whole genome shotgun (WGS) entry which is preliminary data.</text>
</comment>
<organism evidence="3 4">
    <name type="scientific">Funneliformis geosporum</name>
    <dbReference type="NCBI Taxonomy" id="1117311"/>
    <lineage>
        <taxon>Eukaryota</taxon>
        <taxon>Fungi</taxon>
        <taxon>Fungi incertae sedis</taxon>
        <taxon>Mucoromycota</taxon>
        <taxon>Glomeromycotina</taxon>
        <taxon>Glomeromycetes</taxon>
        <taxon>Glomerales</taxon>
        <taxon>Glomeraceae</taxon>
        <taxon>Funneliformis</taxon>
    </lineage>
</organism>
<dbReference type="Gene3D" id="3.80.10.10">
    <property type="entry name" value="Ribonuclease Inhibitor"/>
    <property type="match status" value="1"/>
</dbReference>
<keyword evidence="1" id="KW-0433">Leucine-rich repeat</keyword>
<reference evidence="3" key="1">
    <citation type="submission" date="2022-08" db="EMBL/GenBank/DDBJ databases">
        <authorList>
            <person name="Kallberg Y."/>
            <person name="Tangrot J."/>
            <person name="Rosling A."/>
        </authorList>
    </citation>
    <scope>NUCLEOTIDE SEQUENCE</scope>
    <source>
        <strain evidence="3">Wild A</strain>
    </source>
</reference>
<evidence type="ECO:0000313" key="4">
    <source>
        <dbReference type="Proteomes" id="UP001153678"/>
    </source>
</evidence>
<feature type="non-terminal residue" evidence="3">
    <location>
        <position position="143"/>
    </location>
</feature>
<dbReference type="AlphaFoldDB" id="A0A9W4T843"/>
<sequence length="143" mass="16716">FEESMKPKSIGKVLKLIAESYSNLKYVNISALEFSEILICNNIRFSPRLQHLDISFCKITDITIGEIVRFCSNLKYLNLRGYYKISKKTIDQLILLNLNIYIDNFVKTLTPSSLIRVVRKHLTQNNFASKHDFFLKPSESFRF</sequence>
<gene>
    <name evidence="3" type="ORF">FWILDA_LOCUS18145</name>
</gene>
<dbReference type="SUPFAM" id="SSF52047">
    <property type="entry name" value="RNI-like"/>
    <property type="match status" value="1"/>
</dbReference>
<evidence type="ECO:0000256" key="2">
    <source>
        <dbReference type="ARBA" id="ARBA00022737"/>
    </source>
</evidence>
<dbReference type="SMART" id="SM00367">
    <property type="entry name" value="LRR_CC"/>
    <property type="match status" value="2"/>
</dbReference>
<dbReference type="InterPro" id="IPR006553">
    <property type="entry name" value="Leu-rich_rpt_Cys-con_subtyp"/>
</dbReference>
<dbReference type="InterPro" id="IPR025875">
    <property type="entry name" value="Leu-rich_rpt_4"/>
</dbReference>
<protein>
    <submittedName>
        <fullName evidence="3">17584_t:CDS:1</fullName>
    </submittedName>
</protein>
<dbReference type="Pfam" id="PF12799">
    <property type="entry name" value="LRR_4"/>
    <property type="match status" value="1"/>
</dbReference>
<keyword evidence="4" id="KW-1185">Reference proteome</keyword>
<dbReference type="Proteomes" id="UP001153678">
    <property type="component" value="Unassembled WGS sequence"/>
</dbReference>
<name>A0A9W4T843_9GLOM</name>
<evidence type="ECO:0000313" key="3">
    <source>
        <dbReference type="EMBL" id="CAI2197574.1"/>
    </source>
</evidence>
<dbReference type="EMBL" id="CAMKVN010016575">
    <property type="protein sequence ID" value="CAI2197574.1"/>
    <property type="molecule type" value="Genomic_DNA"/>
</dbReference>
<feature type="non-terminal residue" evidence="3">
    <location>
        <position position="1"/>
    </location>
</feature>
<dbReference type="InterPro" id="IPR032675">
    <property type="entry name" value="LRR_dom_sf"/>
</dbReference>